<dbReference type="Gene3D" id="2.60.40.4070">
    <property type="match status" value="1"/>
</dbReference>
<dbReference type="InterPro" id="IPR013519">
    <property type="entry name" value="Int_alpha_beta-p"/>
</dbReference>
<dbReference type="GO" id="GO:0016787">
    <property type="term" value="F:hydrolase activity"/>
    <property type="evidence" value="ECO:0007669"/>
    <property type="project" value="UniProtKB-KW"/>
</dbReference>
<reference evidence="7 8" key="1">
    <citation type="submission" date="2017-06" db="EMBL/GenBank/DDBJ databases">
        <title>Novel microbial phyla capable of carbon fixation and sulfur reduction in deep-sea sediments.</title>
        <authorList>
            <person name="Huang J."/>
            <person name="Baker B."/>
            <person name="Wang Y."/>
        </authorList>
    </citation>
    <scope>NUCLEOTIDE SEQUENCE [LARGE SCALE GENOMIC DNA]</scope>
    <source>
        <strain evidence="7">B3_LCP</strain>
    </source>
</reference>
<protein>
    <recommendedName>
        <fullName evidence="6">DUF7619 domain-containing protein</fullName>
    </recommendedName>
</protein>
<dbReference type="Gene3D" id="2.60.40.10">
    <property type="entry name" value="Immunoglobulins"/>
    <property type="match status" value="2"/>
</dbReference>
<evidence type="ECO:0000256" key="4">
    <source>
        <dbReference type="ARBA" id="ARBA00023180"/>
    </source>
</evidence>
<dbReference type="InterPro" id="IPR013517">
    <property type="entry name" value="FG-GAP"/>
</dbReference>
<evidence type="ECO:0000256" key="1">
    <source>
        <dbReference type="ARBA" id="ARBA00022729"/>
    </source>
</evidence>
<dbReference type="Pfam" id="PF01839">
    <property type="entry name" value="FG-GAP"/>
    <property type="match status" value="3"/>
</dbReference>
<dbReference type="SUPFAM" id="SSF69318">
    <property type="entry name" value="Integrin alpha N-terminal domain"/>
    <property type="match status" value="1"/>
</dbReference>
<evidence type="ECO:0000313" key="7">
    <source>
        <dbReference type="EMBL" id="TKJ41183.1"/>
    </source>
</evidence>
<sequence>MKRFIHSLLFVLIITSFAVSDDSAKQAMLDHRAAPETSPFGPEDALIQMDESRLDTIKTWDLADTSQAGQLTFLTTGNEFGYRGFQVAVGDVNGDGDLDIIIGSAYLSGQGYIYCGGAYIFYGPRDIYSTLDFESANVIIYGPCTEAWTEGLDVGDVSGDGIADIVLGSVGVDEVYLVLGRSILPSVIVLDSGYDSKMTGIDDNYTGSTISLADVDGDYIEDILIAAPFGDGPDSSRPKCGNYYVVCGRDSWPTDIYLPDETVIFGAESEDGVANIGGGDYVYYPGMQIVSGDINGDGLSDILIGAPGGDGPDNSCFECGEAYAIYGRTAITDTIDLLTDADLICYGIDTEDHIVRLGSGDVNGDDIDDFLMGARDADGSSNTLPDAGEIYIVYGRADLPATMEMSTDADVTIYGMNPGDILGRMLAHDVNGDGVSDLFLGAPGADGPDNSREHCGEVYIVYGYDLPDEIELMDYPCYIIYGVDEEDGLGGFGAMAFGDINANGIADILIGAASADGLGNSYEDAGEAYVISGWHLIGCRIDAAVTDLIAPLGEVVEDTTITPSAEVRNLGLYTETFPVHFTIGTDYEETIEVTLDPNEVDTLDFPAWTATIQGTHVVACSTALVGDENSVNDQKHGTVIVVAGPEPIITEISPDHGGNTGSVTVEIAGLQFLEGIEIKLTKTGQPDVNVDSAMISFVDSTKLFVTLNLYGLETGAWNVVLTNPDGYAGIYYDGFMIEEGYTDLWVDIIGSDQILVGAEQSYFVCFGNSSNIDEYDLLLCLFLPEGVEYSMDFPAPPLMGIPVDSIPQGIVSTEGIFIPLWIMKLMMGASEYFTLNITVPTSMLGQTLTYTVEFNKAVESSFSITGDATVVSESPIGQEIFNIISECADSLGILQPVVGTLSNQQDPELEEAWSNVLNGLLGLPIGTYTLIGVGVAVVGVVAVGTASVWAPAIATFCVLSGMSLDLFNTAYQIGVGGGGGFLNYHYQQMNEAISEAVGSYDPNDKSGPAGFGDNGYIPPYEPFYYVINFENVDSATAAAQNIWVTDTLDINLDWSTLVFDTASHVPTIQTIDTLTGIINWHWADIFLPPNVNPPEGEGMVMFHIDQKPNLTSGTEIHNYASITFDYNDPIITNTVLNTIDAAPPTSTMNLLPSSSFPNFEVGWAGTDEDSGSGIASYTIYISTDGGTFETWLINSADTSATFEGELDSTYAFCCVARDNVGHVEVKTIIAETQTQVQLPNVLGNVVVYPNPFKPHSGLGHTGINFGHPNDATKRLTVPATVEIYTIAGEKVRTLKEPETDGNADGVINWDVTNDSGEKVVSGVYIYRISNPAGEEIVGKLAIIR</sequence>
<dbReference type="InterPro" id="IPR013783">
    <property type="entry name" value="Ig-like_fold"/>
</dbReference>
<dbReference type="Gene3D" id="2.130.10.130">
    <property type="entry name" value="Integrin alpha, N-terminal"/>
    <property type="match status" value="3"/>
</dbReference>
<name>A0A532V1X5_UNCL8</name>
<dbReference type="EMBL" id="NJBN01000003">
    <property type="protein sequence ID" value="TKJ41183.1"/>
    <property type="molecule type" value="Genomic_DNA"/>
</dbReference>
<keyword evidence="3" id="KW-0378">Hydrolase</keyword>
<feature type="signal peptide" evidence="5">
    <location>
        <begin position="1"/>
        <end position="20"/>
    </location>
</feature>
<dbReference type="Proteomes" id="UP000319619">
    <property type="component" value="Unassembled WGS sequence"/>
</dbReference>
<evidence type="ECO:0000256" key="3">
    <source>
        <dbReference type="ARBA" id="ARBA00022801"/>
    </source>
</evidence>
<dbReference type="InterPro" id="IPR028994">
    <property type="entry name" value="Integrin_alpha_N"/>
</dbReference>
<evidence type="ECO:0000256" key="5">
    <source>
        <dbReference type="SAM" id="SignalP"/>
    </source>
</evidence>
<dbReference type="PANTHER" id="PTHR23221:SF7">
    <property type="entry name" value="PHOSPHATIDYLINOSITOL-GLYCAN-SPECIFIC PHOSPHOLIPASE D"/>
    <property type="match status" value="1"/>
</dbReference>
<dbReference type="Pfam" id="PF24595">
    <property type="entry name" value="DUF7619"/>
    <property type="match status" value="1"/>
</dbReference>
<keyword evidence="4" id="KW-0325">Glycoprotein</keyword>
<gene>
    <name evidence="7" type="ORF">CEE37_05830</name>
</gene>
<organism evidence="7 8">
    <name type="scientific">candidate division LCP-89 bacterium B3_LCP</name>
    <dbReference type="NCBI Taxonomy" id="2012998"/>
    <lineage>
        <taxon>Bacteria</taxon>
        <taxon>Pseudomonadati</taxon>
        <taxon>Bacteria division LCP-89</taxon>
    </lineage>
</organism>
<keyword evidence="2" id="KW-0677">Repeat</keyword>
<feature type="chain" id="PRO_5022136518" description="DUF7619 domain-containing protein" evidence="5">
    <location>
        <begin position="21"/>
        <end position="1344"/>
    </location>
</feature>
<keyword evidence="1 5" id="KW-0732">Signal</keyword>
<evidence type="ECO:0000256" key="2">
    <source>
        <dbReference type="ARBA" id="ARBA00022737"/>
    </source>
</evidence>
<proteinExistence type="predicted"/>
<feature type="domain" description="DUF7619" evidence="6">
    <location>
        <begin position="1001"/>
        <end position="1138"/>
    </location>
</feature>
<evidence type="ECO:0000313" key="8">
    <source>
        <dbReference type="Proteomes" id="UP000319619"/>
    </source>
</evidence>
<evidence type="ECO:0000259" key="6">
    <source>
        <dbReference type="Pfam" id="PF24595"/>
    </source>
</evidence>
<comment type="caution">
    <text evidence="7">The sequence shown here is derived from an EMBL/GenBank/DDBJ whole genome shotgun (WGS) entry which is preliminary data.</text>
</comment>
<dbReference type="InterPro" id="IPR055353">
    <property type="entry name" value="DUF7619"/>
</dbReference>
<dbReference type="PANTHER" id="PTHR23221">
    <property type="entry name" value="GLYCOSYLPHOSPHATIDYLINOSITOL PHOSPHOLIPASE D"/>
    <property type="match status" value="1"/>
</dbReference>
<dbReference type="PROSITE" id="PS51470">
    <property type="entry name" value="FG_GAP"/>
    <property type="match status" value="1"/>
</dbReference>
<accession>A0A532V1X5</accession>
<dbReference type="SMART" id="SM00191">
    <property type="entry name" value="Int_alpha"/>
    <property type="match status" value="7"/>
</dbReference>